<dbReference type="Pfam" id="PF04434">
    <property type="entry name" value="SWIM"/>
    <property type="match status" value="1"/>
</dbReference>
<dbReference type="PANTHER" id="PTHR31973:SF187">
    <property type="entry name" value="MUTATOR TRANSPOSASE MUDRA PROTEIN"/>
    <property type="match status" value="1"/>
</dbReference>
<feature type="non-terminal residue" evidence="6">
    <location>
        <position position="109"/>
    </location>
</feature>
<keyword evidence="3" id="KW-0862">Zinc</keyword>
<evidence type="ECO:0000313" key="6">
    <source>
        <dbReference type="EMBL" id="CAH9128552.1"/>
    </source>
</evidence>
<comment type="caution">
    <text evidence="6">The sequence shown here is derived from an EMBL/GenBank/DDBJ whole genome shotgun (WGS) entry which is preliminary data.</text>
</comment>
<dbReference type="PANTHER" id="PTHR31973">
    <property type="entry name" value="POLYPROTEIN, PUTATIVE-RELATED"/>
    <property type="match status" value="1"/>
</dbReference>
<dbReference type="PROSITE" id="PS50966">
    <property type="entry name" value="ZF_SWIM"/>
    <property type="match status" value="1"/>
</dbReference>
<feature type="domain" description="SWIM-type" evidence="5">
    <location>
        <begin position="64"/>
        <end position="96"/>
    </location>
</feature>
<keyword evidence="2 4" id="KW-0863">Zinc-finger</keyword>
<evidence type="ECO:0000256" key="4">
    <source>
        <dbReference type="PROSITE-ProRule" id="PRU00325"/>
    </source>
</evidence>
<dbReference type="InterPro" id="IPR007527">
    <property type="entry name" value="Znf_SWIM"/>
</dbReference>
<dbReference type="GO" id="GO:0008270">
    <property type="term" value="F:zinc ion binding"/>
    <property type="evidence" value="ECO:0007669"/>
    <property type="project" value="UniProtKB-KW"/>
</dbReference>
<keyword evidence="1" id="KW-0479">Metal-binding</keyword>
<gene>
    <name evidence="6" type="ORF">CEPIT_LOCUS29167</name>
</gene>
<keyword evidence="7" id="KW-1185">Reference proteome</keyword>
<accession>A0AAV0EZ67</accession>
<dbReference type="SMART" id="SM00575">
    <property type="entry name" value="ZnF_PMZ"/>
    <property type="match status" value="1"/>
</dbReference>
<evidence type="ECO:0000313" key="7">
    <source>
        <dbReference type="Proteomes" id="UP001152523"/>
    </source>
</evidence>
<dbReference type="Proteomes" id="UP001152523">
    <property type="component" value="Unassembled WGS sequence"/>
</dbReference>
<dbReference type="EMBL" id="CAMAPF010000950">
    <property type="protein sequence ID" value="CAH9128552.1"/>
    <property type="molecule type" value="Genomic_DNA"/>
</dbReference>
<dbReference type="AlphaFoldDB" id="A0AAV0EZ67"/>
<organism evidence="6 7">
    <name type="scientific">Cuscuta epithymum</name>
    <dbReference type="NCBI Taxonomy" id="186058"/>
    <lineage>
        <taxon>Eukaryota</taxon>
        <taxon>Viridiplantae</taxon>
        <taxon>Streptophyta</taxon>
        <taxon>Embryophyta</taxon>
        <taxon>Tracheophyta</taxon>
        <taxon>Spermatophyta</taxon>
        <taxon>Magnoliopsida</taxon>
        <taxon>eudicotyledons</taxon>
        <taxon>Gunneridae</taxon>
        <taxon>Pentapetalae</taxon>
        <taxon>asterids</taxon>
        <taxon>lamiids</taxon>
        <taxon>Solanales</taxon>
        <taxon>Convolvulaceae</taxon>
        <taxon>Cuscuteae</taxon>
        <taxon>Cuscuta</taxon>
        <taxon>Cuscuta subgen. Cuscuta</taxon>
    </lineage>
</organism>
<evidence type="ECO:0000259" key="5">
    <source>
        <dbReference type="PROSITE" id="PS50966"/>
    </source>
</evidence>
<evidence type="ECO:0000256" key="1">
    <source>
        <dbReference type="ARBA" id="ARBA00022723"/>
    </source>
</evidence>
<protein>
    <recommendedName>
        <fullName evidence="5">SWIM-type domain-containing protein</fullName>
    </recommendedName>
</protein>
<evidence type="ECO:0000256" key="2">
    <source>
        <dbReference type="ARBA" id="ARBA00022771"/>
    </source>
</evidence>
<proteinExistence type="predicted"/>
<name>A0AAV0EZ67_9ASTE</name>
<evidence type="ECO:0000256" key="3">
    <source>
        <dbReference type="ARBA" id="ARBA00022833"/>
    </source>
</evidence>
<sequence>MLEAIRVATMKRIAKKVKFSSKWAGKHGPRIIKKLNANILHSMGWKVIFNGDDGDEVKKGRHQFQVQLQRKSCSCRAWDLSGIPCPHAVCAIFDKGDEPDDYVDDCYSK</sequence>
<reference evidence="6" key="1">
    <citation type="submission" date="2022-07" db="EMBL/GenBank/DDBJ databases">
        <authorList>
            <person name="Macas J."/>
            <person name="Novak P."/>
            <person name="Neumann P."/>
        </authorList>
    </citation>
    <scope>NUCLEOTIDE SEQUENCE</scope>
</reference>
<dbReference type="InterPro" id="IPR006564">
    <property type="entry name" value="Znf_PMZ"/>
</dbReference>